<dbReference type="EMBL" id="JAMDGR010000013">
    <property type="protein sequence ID" value="MDD1149908.1"/>
    <property type="molecule type" value="Genomic_DNA"/>
</dbReference>
<keyword evidence="2" id="KW-1185">Reference proteome</keyword>
<gene>
    <name evidence="1" type="ORF">M5G25_16600</name>
</gene>
<dbReference type="Proteomes" id="UP001217610">
    <property type="component" value="Unassembled WGS sequence"/>
</dbReference>
<accession>A0ABT5Q6Y2</accession>
<evidence type="ECO:0000313" key="2">
    <source>
        <dbReference type="Proteomes" id="UP001217610"/>
    </source>
</evidence>
<comment type="caution">
    <text evidence="1">The sequence shown here is derived from an EMBL/GenBank/DDBJ whole genome shotgun (WGS) entry which is preliminary data.</text>
</comment>
<sequence length="59" mass="6487">MKDAIRFADATRHSGVILEAFSQAELNGKPIAGIGHKAGCPRLNTIPCRRWIASEARQR</sequence>
<reference evidence="1 2" key="1">
    <citation type="submission" date="2022-05" db="EMBL/GenBank/DDBJ databases">
        <title>Novel Pseudomonas spp. Isolated from a Rainbow Trout Aquaculture Facility.</title>
        <authorList>
            <person name="Testerman T."/>
            <person name="Graf J."/>
        </authorList>
    </citation>
    <scope>NUCLEOTIDE SEQUENCE [LARGE SCALE GENOMIC DNA]</scope>
    <source>
        <strain evidence="1 2">ID357</strain>
    </source>
</reference>
<organism evidence="1 2">
    <name type="scientific">Pseudomonas idahonensis</name>
    <dbReference type="NCBI Taxonomy" id="2942628"/>
    <lineage>
        <taxon>Bacteria</taxon>
        <taxon>Pseudomonadati</taxon>
        <taxon>Pseudomonadota</taxon>
        <taxon>Gammaproteobacteria</taxon>
        <taxon>Pseudomonadales</taxon>
        <taxon>Pseudomonadaceae</taxon>
        <taxon>Pseudomonas</taxon>
    </lineage>
</organism>
<name>A0ABT5Q6Y2_9PSED</name>
<evidence type="ECO:0000313" key="1">
    <source>
        <dbReference type="EMBL" id="MDD1149908.1"/>
    </source>
</evidence>
<proteinExistence type="predicted"/>
<protein>
    <submittedName>
        <fullName evidence="1">PAAR domain-containing protein</fullName>
    </submittedName>
</protein>
<dbReference type="RefSeq" id="WP_273923403.1">
    <property type="nucleotide sequence ID" value="NZ_JAMDGR010000013.1"/>
</dbReference>